<accession>A0AAN9QCB2</accession>
<proteinExistence type="predicted"/>
<comment type="caution">
    <text evidence="1">The sequence shown here is derived from an EMBL/GenBank/DDBJ whole genome shotgun (WGS) entry which is preliminary data.</text>
</comment>
<name>A0AAN9QCB2_PHACN</name>
<reference evidence="1 2" key="1">
    <citation type="submission" date="2024-01" db="EMBL/GenBank/DDBJ databases">
        <title>The genomes of 5 underutilized Papilionoideae crops provide insights into root nodulation and disease resistanc.</title>
        <authorList>
            <person name="Jiang F."/>
        </authorList>
    </citation>
    <scope>NUCLEOTIDE SEQUENCE [LARGE SCALE GENOMIC DNA]</scope>
    <source>
        <strain evidence="1">JINMINGXINNONG_FW02</strain>
        <tissue evidence="1">Leaves</tissue>
    </source>
</reference>
<keyword evidence="2" id="KW-1185">Reference proteome</keyword>
<dbReference type="AlphaFoldDB" id="A0AAN9QCB2"/>
<evidence type="ECO:0000313" key="2">
    <source>
        <dbReference type="Proteomes" id="UP001374584"/>
    </source>
</evidence>
<dbReference type="Proteomes" id="UP001374584">
    <property type="component" value="Unassembled WGS sequence"/>
</dbReference>
<organism evidence="1 2">
    <name type="scientific">Phaseolus coccineus</name>
    <name type="common">Scarlet runner bean</name>
    <name type="synonym">Phaseolus multiflorus</name>
    <dbReference type="NCBI Taxonomy" id="3886"/>
    <lineage>
        <taxon>Eukaryota</taxon>
        <taxon>Viridiplantae</taxon>
        <taxon>Streptophyta</taxon>
        <taxon>Embryophyta</taxon>
        <taxon>Tracheophyta</taxon>
        <taxon>Spermatophyta</taxon>
        <taxon>Magnoliopsida</taxon>
        <taxon>eudicotyledons</taxon>
        <taxon>Gunneridae</taxon>
        <taxon>Pentapetalae</taxon>
        <taxon>rosids</taxon>
        <taxon>fabids</taxon>
        <taxon>Fabales</taxon>
        <taxon>Fabaceae</taxon>
        <taxon>Papilionoideae</taxon>
        <taxon>50 kb inversion clade</taxon>
        <taxon>NPAAA clade</taxon>
        <taxon>indigoferoid/millettioid clade</taxon>
        <taxon>Phaseoleae</taxon>
        <taxon>Phaseolus</taxon>
    </lineage>
</organism>
<protein>
    <submittedName>
        <fullName evidence="1">Uncharacterized protein</fullName>
    </submittedName>
</protein>
<sequence>MEGVLYLSFSRSYQIFASATFPPSSLLLLPLLLNPRKGHYHISTLPPPPLLLSPNVFCHLGILQLPLLSANSASYAPRFLCYYPLWCVRFEGLP</sequence>
<evidence type="ECO:0000313" key="1">
    <source>
        <dbReference type="EMBL" id="KAK7332570.1"/>
    </source>
</evidence>
<dbReference type="EMBL" id="JAYMYR010000011">
    <property type="protein sequence ID" value="KAK7332570.1"/>
    <property type="molecule type" value="Genomic_DNA"/>
</dbReference>
<gene>
    <name evidence="1" type="ORF">VNO80_29323</name>
</gene>